<dbReference type="HOGENOM" id="CLU_1079611_0_0_1"/>
<name>B8C0Z8_THAPS</name>
<sequence>MGGKLSKQELNTALSAQLHSTNIRATNEISSLSSSNKNEALDVLADAFMEDPMVNWVAGISSDDDSNKKQNIHHLCRYMMAFVNNRLINGKRGVALGIRQESTNELVGCMTLVPSRYSNSSTLEDFISVLQCGVPPMYKSKDKYCPTSHKRLEALEKIPKARKRLMKGVKRYVYLQTIGVASAHQKGKGYGSKLLRLLNQTADSLGVAVYLETESKENEGLYQHFGYQTLETMELSVKGDKSDDAVLTMYLMRRDSSV</sequence>
<dbReference type="RefSeq" id="XP_002289614.1">
    <property type="nucleotide sequence ID" value="XM_002289578.1"/>
</dbReference>
<protein>
    <recommendedName>
        <fullName evidence="1">N-acetyltransferase domain-containing protein</fullName>
    </recommendedName>
</protein>
<dbReference type="KEGG" id="tps:THAPSDRAFT_4121"/>
<feature type="domain" description="N-acetyltransferase" evidence="1">
    <location>
        <begin position="96"/>
        <end position="254"/>
    </location>
</feature>
<dbReference type="Gene3D" id="3.40.630.30">
    <property type="match status" value="1"/>
</dbReference>
<dbReference type="CDD" id="cd04301">
    <property type="entry name" value="NAT_SF"/>
    <property type="match status" value="1"/>
</dbReference>
<dbReference type="AlphaFoldDB" id="B8C0Z8"/>
<dbReference type="OMA" id="EYRIVEH"/>
<dbReference type="InterPro" id="IPR000182">
    <property type="entry name" value="GNAT_dom"/>
</dbReference>
<dbReference type="EMBL" id="CM000641">
    <property type="protein sequence ID" value="EED93151.1"/>
    <property type="molecule type" value="Genomic_DNA"/>
</dbReference>
<accession>B8C0Z8</accession>
<gene>
    <name evidence="2" type="ORF">THAPSDRAFT_4121</name>
</gene>
<dbReference type="SUPFAM" id="SSF55729">
    <property type="entry name" value="Acyl-CoA N-acyltransferases (Nat)"/>
    <property type="match status" value="1"/>
</dbReference>
<dbReference type="InParanoid" id="B8C0Z8"/>
<dbReference type="PROSITE" id="PS51186">
    <property type="entry name" value="GNAT"/>
    <property type="match status" value="1"/>
</dbReference>
<dbReference type="Proteomes" id="UP000001449">
    <property type="component" value="Chromosome 4"/>
</dbReference>
<dbReference type="Pfam" id="PF00583">
    <property type="entry name" value="Acetyltransf_1"/>
    <property type="match status" value="1"/>
</dbReference>
<dbReference type="PANTHER" id="PTHR42791:SF1">
    <property type="entry name" value="N-ACETYLTRANSFERASE DOMAIN-CONTAINING PROTEIN"/>
    <property type="match status" value="1"/>
</dbReference>
<proteinExistence type="predicted"/>
<dbReference type="GO" id="GO:0016747">
    <property type="term" value="F:acyltransferase activity, transferring groups other than amino-acyl groups"/>
    <property type="evidence" value="ECO:0007669"/>
    <property type="project" value="InterPro"/>
</dbReference>
<dbReference type="InterPro" id="IPR052523">
    <property type="entry name" value="Trichothecene_AcTrans"/>
</dbReference>
<dbReference type="PaxDb" id="35128-Thaps4121"/>
<keyword evidence="3" id="KW-1185">Reference proteome</keyword>
<reference evidence="2 3" key="2">
    <citation type="journal article" date="2008" name="Nature">
        <title>The Phaeodactylum genome reveals the evolutionary history of diatom genomes.</title>
        <authorList>
            <person name="Bowler C."/>
            <person name="Allen A.E."/>
            <person name="Badger J.H."/>
            <person name="Grimwood J."/>
            <person name="Jabbari K."/>
            <person name="Kuo A."/>
            <person name="Maheswari U."/>
            <person name="Martens C."/>
            <person name="Maumus F."/>
            <person name="Otillar R.P."/>
            <person name="Rayko E."/>
            <person name="Salamov A."/>
            <person name="Vandepoele K."/>
            <person name="Beszteri B."/>
            <person name="Gruber A."/>
            <person name="Heijde M."/>
            <person name="Katinka M."/>
            <person name="Mock T."/>
            <person name="Valentin K."/>
            <person name="Verret F."/>
            <person name="Berges J.A."/>
            <person name="Brownlee C."/>
            <person name="Cadoret J.P."/>
            <person name="Chiovitti A."/>
            <person name="Choi C.J."/>
            <person name="Coesel S."/>
            <person name="De Martino A."/>
            <person name="Detter J.C."/>
            <person name="Durkin C."/>
            <person name="Falciatore A."/>
            <person name="Fournet J."/>
            <person name="Haruta M."/>
            <person name="Huysman M.J."/>
            <person name="Jenkins B.D."/>
            <person name="Jiroutova K."/>
            <person name="Jorgensen R.E."/>
            <person name="Joubert Y."/>
            <person name="Kaplan A."/>
            <person name="Kroger N."/>
            <person name="Kroth P.G."/>
            <person name="La Roche J."/>
            <person name="Lindquist E."/>
            <person name="Lommer M."/>
            <person name="Martin-Jezequel V."/>
            <person name="Lopez P.J."/>
            <person name="Lucas S."/>
            <person name="Mangogna M."/>
            <person name="McGinnis K."/>
            <person name="Medlin L.K."/>
            <person name="Montsant A."/>
            <person name="Oudot-Le Secq M.P."/>
            <person name="Napoli C."/>
            <person name="Obornik M."/>
            <person name="Parker M.S."/>
            <person name="Petit J.L."/>
            <person name="Porcel B.M."/>
            <person name="Poulsen N."/>
            <person name="Robison M."/>
            <person name="Rychlewski L."/>
            <person name="Rynearson T.A."/>
            <person name="Schmutz J."/>
            <person name="Shapiro H."/>
            <person name="Siaut M."/>
            <person name="Stanley M."/>
            <person name="Sussman M.R."/>
            <person name="Taylor A.R."/>
            <person name="Vardi A."/>
            <person name="von Dassow P."/>
            <person name="Vyverman W."/>
            <person name="Willis A."/>
            <person name="Wyrwicz L.S."/>
            <person name="Rokhsar D.S."/>
            <person name="Weissenbach J."/>
            <person name="Armbrust E.V."/>
            <person name="Green B.R."/>
            <person name="Van de Peer Y."/>
            <person name="Grigoriev I.V."/>
        </authorList>
    </citation>
    <scope>NUCLEOTIDE SEQUENCE [LARGE SCALE GENOMIC DNA]</scope>
    <source>
        <strain evidence="2 3">CCMP1335</strain>
    </source>
</reference>
<evidence type="ECO:0000313" key="2">
    <source>
        <dbReference type="EMBL" id="EED93151.1"/>
    </source>
</evidence>
<evidence type="ECO:0000259" key="1">
    <source>
        <dbReference type="PROSITE" id="PS51186"/>
    </source>
</evidence>
<dbReference type="InterPro" id="IPR016181">
    <property type="entry name" value="Acyl_CoA_acyltransferase"/>
</dbReference>
<evidence type="ECO:0000313" key="3">
    <source>
        <dbReference type="Proteomes" id="UP000001449"/>
    </source>
</evidence>
<organism evidence="2 3">
    <name type="scientific">Thalassiosira pseudonana</name>
    <name type="common">Marine diatom</name>
    <name type="synonym">Cyclotella nana</name>
    <dbReference type="NCBI Taxonomy" id="35128"/>
    <lineage>
        <taxon>Eukaryota</taxon>
        <taxon>Sar</taxon>
        <taxon>Stramenopiles</taxon>
        <taxon>Ochrophyta</taxon>
        <taxon>Bacillariophyta</taxon>
        <taxon>Coscinodiscophyceae</taxon>
        <taxon>Thalassiosirophycidae</taxon>
        <taxon>Thalassiosirales</taxon>
        <taxon>Thalassiosiraceae</taxon>
        <taxon>Thalassiosira</taxon>
    </lineage>
</organism>
<reference evidence="2 3" key="1">
    <citation type="journal article" date="2004" name="Science">
        <title>The genome of the diatom Thalassiosira pseudonana: ecology, evolution, and metabolism.</title>
        <authorList>
            <person name="Armbrust E.V."/>
            <person name="Berges J.A."/>
            <person name="Bowler C."/>
            <person name="Green B.R."/>
            <person name="Martinez D."/>
            <person name="Putnam N.H."/>
            <person name="Zhou S."/>
            <person name="Allen A.E."/>
            <person name="Apt K.E."/>
            <person name="Bechner M."/>
            <person name="Brzezinski M.A."/>
            <person name="Chaal B.K."/>
            <person name="Chiovitti A."/>
            <person name="Davis A.K."/>
            <person name="Demarest M.S."/>
            <person name="Detter J.C."/>
            <person name="Glavina T."/>
            <person name="Goodstein D."/>
            <person name="Hadi M.Z."/>
            <person name="Hellsten U."/>
            <person name="Hildebrand M."/>
            <person name="Jenkins B.D."/>
            <person name="Jurka J."/>
            <person name="Kapitonov V.V."/>
            <person name="Kroger N."/>
            <person name="Lau W.W."/>
            <person name="Lane T.W."/>
            <person name="Larimer F.W."/>
            <person name="Lippmeier J.C."/>
            <person name="Lucas S."/>
            <person name="Medina M."/>
            <person name="Montsant A."/>
            <person name="Obornik M."/>
            <person name="Parker M.S."/>
            <person name="Palenik B."/>
            <person name="Pazour G.J."/>
            <person name="Richardson P.M."/>
            <person name="Rynearson T.A."/>
            <person name="Saito M.A."/>
            <person name="Schwartz D.C."/>
            <person name="Thamatrakoln K."/>
            <person name="Valentin K."/>
            <person name="Vardi A."/>
            <person name="Wilkerson F.P."/>
            <person name="Rokhsar D.S."/>
        </authorList>
    </citation>
    <scope>NUCLEOTIDE SEQUENCE [LARGE SCALE GENOMIC DNA]</scope>
    <source>
        <strain evidence="2 3">CCMP1335</strain>
    </source>
</reference>
<dbReference type="GeneID" id="7442056"/>
<dbReference type="PANTHER" id="PTHR42791">
    <property type="entry name" value="GNAT FAMILY ACETYLTRANSFERASE"/>
    <property type="match status" value="1"/>
</dbReference>